<protein>
    <recommendedName>
        <fullName evidence="2">DUF5678 domain-containing protein</fullName>
    </recommendedName>
</protein>
<proteinExistence type="predicted"/>
<reference evidence="1" key="1">
    <citation type="journal article" date="2015" name="Nature">
        <title>Complex archaea that bridge the gap between prokaryotes and eukaryotes.</title>
        <authorList>
            <person name="Spang A."/>
            <person name="Saw J.H."/>
            <person name="Jorgensen S.L."/>
            <person name="Zaremba-Niedzwiedzka K."/>
            <person name="Martijn J."/>
            <person name="Lind A.E."/>
            <person name="van Eijk R."/>
            <person name="Schleper C."/>
            <person name="Guy L."/>
            <person name="Ettema T.J."/>
        </authorList>
    </citation>
    <scope>NUCLEOTIDE SEQUENCE</scope>
</reference>
<evidence type="ECO:0008006" key="2">
    <source>
        <dbReference type="Google" id="ProtNLM"/>
    </source>
</evidence>
<dbReference type="AlphaFoldDB" id="A0A0F9TL34"/>
<comment type="caution">
    <text evidence="1">The sequence shown here is derived from an EMBL/GenBank/DDBJ whole genome shotgun (WGS) entry which is preliminary data.</text>
</comment>
<gene>
    <name evidence="1" type="ORF">LCGC14_0335020</name>
</gene>
<dbReference type="EMBL" id="LAZR01000239">
    <property type="protein sequence ID" value="KKN79994.1"/>
    <property type="molecule type" value="Genomic_DNA"/>
</dbReference>
<accession>A0A0F9TL34</accession>
<sequence length="95" mass="10515">MQAIDVEFYEANRAKLLKSCPGKWVGIQAGVLIGIWESCSEAYDDTVRLSGSEDVHVRQIVPKDQEPVVNIPTCWTRPVLNLNVPHAAFKPIPSA</sequence>
<name>A0A0F9TL34_9ZZZZ</name>
<organism evidence="1">
    <name type="scientific">marine sediment metagenome</name>
    <dbReference type="NCBI Taxonomy" id="412755"/>
    <lineage>
        <taxon>unclassified sequences</taxon>
        <taxon>metagenomes</taxon>
        <taxon>ecological metagenomes</taxon>
    </lineage>
</organism>
<evidence type="ECO:0000313" key="1">
    <source>
        <dbReference type="EMBL" id="KKN79994.1"/>
    </source>
</evidence>